<dbReference type="InterPro" id="IPR014710">
    <property type="entry name" value="RmlC-like_jellyroll"/>
</dbReference>
<evidence type="ECO:0000313" key="2">
    <source>
        <dbReference type="EMBL" id="BDS14666.1"/>
    </source>
</evidence>
<dbReference type="Proteomes" id="UP001060919">
    <property type="component" value="Chromosome"/>
</dbReference>
<dbReference type="RefSeq" id="WP_264789883.1">
    <property type="nucleotide sequence ID" value="NZ_AP026867.1"/>
</dbReference>
<dbReference type="SUPFAM" id="SSF51182">
    <property type="entry name" value="RmlC-like cupins"/>
    <property type="match status" value="1"/>
</dbReference>
<dbReference type="KEGG" id="aup:AsAng_0054470"/>
<feature type="domain" description="Sugar 3,4-ketoisomerase QdtA cupin" evidence="1">
    <location>
        <begin position="5"/>
        <end position="132"/>
    </location>
</feature>
<dbReference type="EMBL" id="AP026867">
    <property type="protein sequence ID" value="BDS14666.1"/>
    <property type="molecule type" value="Genomic_DNA"/>
</dbReference>
<evidence type="ECO:0000259" key="1">
    <source>
        <dbReference type="Pfam" id="PF05523"/>
    </source>
</evidence>
<gene>
    <name evidence="2" type="ORF">AsAng_0054470</name>
</gene>
<sequence>MHQKPHIIKFDQIGAPSLGYISVAEVADNIPFEIKRVYWTYFTPNHIERGNHSHLALEQVIISVAGIISFEFENVEGEIFEFVLDEPSKGIYVPPGYWRKMKFSHNAVLLCMASLLYDESDYIRDYNTFKNLGNSVDKNLD</sequence>
<proteinExistence type="predicted"/>
<dbReference type="InterPro" id="IPR008894">
    <property type="entry name" value="QdtA_cupin_dom"/>
</dbReference>
<dbReference type="InterPro" id="IPR011051">
    <property type="entry name" value="RmlC_Cupin_sf"/>
</dbReference>
<organism evidence="2 3">
    <name type="scientific">Aureispira anguillae</name>
    <dbReference type="NCBI Taxonomy" id="2864201"/>
    <lineage>
        <taxon>Bacteria</taxon>
        <taxon>Pseudomonadati</taxon>
        <taxon>Bacteroidota</taxon>
        <taxon>Saprospiria</taxon>
        <taxon>Saprospirales</taxon>
        <taxon>Saprospiraceae</taxon>
        <taxon>Aureispira</taxon>
    </lineage>
</organism>
<dbReference type="Pfam" id="PF05523">
    <property type="entry name" value="FdtA"/>
    <property type="match status" value="1"/>
</dbReference>
<reference evidence="2" key="1">
    <citation type="submission" date="2022-09" db="EMBL/GenBank/DDBJ databases">
        <title>Aureispira anguillicida sp. nov., isolated from Leptocephalus of Japanese eel Anguilla japonica.</title>
        <authorList>
            <person name="Yuasa K."/>
            <person name="Mekata T."/>
            <person name="Ikunari K."/>
        </authorList>
    </citation>
    <scope>NUCLEOTIDE SEQUENCE</scope>
    <source>
        <strain evidence="2">EL160426</strain>
    </source>
</reference>
<protein>
    <submittedName>
        <fullName evidence="2">FdtA/QdtA family cupin domain-containing protein</fullName>
    </submittedName>
</protein>
<dbReference type="Gene3D" id="2.60.120.10">
    <property type="entry name" value="Jelly Rolls"/>
    <property type="match status" value="1"/>
</dbReference>
<name>A0A916DX38_9BACT</name>
<keyword evidence="3" id="KW-1185">Reference proteome</keyword>
<accession>A0A916DX38</accession>
<evidence type="ECO:0000313" key="3">
    <source>
        <dbReference type="Proteomes" id="UP001060919"/>
    </source>
</evidence>
<dbReference type="CDD" id="cd20292">
    <property type="entry name" value="cupin_QdtA-like"/>
    <property type="match status" value="1"/>
</dbReference>
<dbReference type="AlphaFoldDB" id="A0A916DX38"/>